<comment type="caution">
    <text evidence="2">The sequence shown here is derived from an EMBL/GenBank/DDBJ whole genome shotgun (WGS) entry which is preliminary data.</text>
</comment>
<dbReference type="Proteomes" id="UP000887013">
    <property type="component" value="Unassembled WGS sequence"/>
</dbReference>
<evidence type="ECO:0000313" key="3">
    <source>
        <dbReference type="Proteomes" id="UP000887013"/>
    </source>
</evidence>
<evidence type="ECO:0000256" key="1">
    <source>
        <dbReference type="SAM" id="Phobius"/>
    </source>
</evidence>
<evidence type="ECO:0000313" key="2">
    <source>
        <dbReference type="EMBL" id="GFT74745.1"/>
    </source>
</evidence>
<organism evidence="2 3">
    <name type="scientific">Nephila pilipes</name>
    <name type="common">Giant wood spider</name>
    <name type="synonym">Nephila maculata</name>
    <dbReference type="NCBI Taxonomy" id="299642"/>
    <lineage>
        <taxon>Eukaryota</taxon>
        <taxon>Metazoa</taxon>
        <taxon>Ecdysozoa</taxon>
        <taxon>Arthropoda</taxon>
        <taxon>Chelicerata</taxon>
        <taxon>Arachnida</taxon>
        <taxon>Araneae</taxon>
        <taxon>Araneomorphae</taxon>
        <taxon>Entelegynae</taxon>
        <taxon>Araneoidea</taxon>
        <taxon>Nephilidae</taxon>
        <taxon>Nephila</taxon>
    </lineage>
</organism>
<dbReference type="AlphaFoldDB" id="A0A8X6U3H8"/>
<keyword evidence="1" id="KW-0812">Transmembrane</keyword>
<reference evidence="2" key="1">
    <citation type="submission" date="2020-08" db="EMBL/GenBank/DDBJ databases">
        <title>Multicomponent nature underlies the extraordinary mechanical properties of spider dragline silk.</title>
        <authorList>
            <person name="Kono N."/>
            <person name="Nakamura H."/>
            <person name="Mori M."/>
            <person name="Yoshida Y."/>
            <person name="Ohtoshi R."/>
            <person name="Malay A.D."/>
            <person name="Moran D.A.P."/>
            <person name="Tomita M."/>
            <person name="Numata K."/>
            <person name="Arakawa K."/>
        </authorList>
    </citation>
    <scope>NUCLEOTIDE SEQUENCE</scope>
</reference>
<keyword evidence="3" id="KW-1185">Reference proteome</keyword>
<keyword evidence="1" id="KW-0472">Membrane</keyword>
<protein>
    <submittedName>
        <fullName evidence="2">Uncharacterized protein</fullName>
    </submittedName>
</protein>
<gene>
    <name evidence="2" type="ORF">NPIL_623811</name>
</gene>
<sequence>MHFLSLPEKHSVLGVHVSAISSFLSSVYYFYLLCTFFPYLGFWGEINIPGSLSRPVEAPSSPSSLFRPETDKTLQHPEYSISRTHSPLPNVALFSRETVGVYAFKKDSFQGIKFSA</sequence>
<proteinExistence type="predicted"/>
<dbReference type="EMBL" id="BMAW01117350">
    <property type="protein sequence ID" value="GFT74745.1"/>
    <property type="molecule type" value="Genomic_DNA"/>
</dbReference>
<feature type="transmembrane region" description="Helical" evidence="1">
    <location>
        <begin position="12"/>
        <end position="31"/>
    </location>
</feature>
<keyword evidence="1" id="KW-1133">Transmembrane helix</keyword>
<accession>A0A8X6U3H8</accession>
<name>A0A8X6U3H8_NEPPI</name>